<dbReference type="PANTHER" id="PTHR45629:SF7">
    <property type="entry name" value="DNA EXCISION REPAIR PROTEIN ERCC-6-RELATED"/>
    <property type="match status" value="1"/>
</dbReference>
<dbReference type="SUPFAM" id="SSF52540">
    <property type="entry name" value="P-loop containing nucleoside triphosphate hydrolases"/>
    <property type="match status" value="1"/>
</dbReference>
<dbReference type="InParanoid" id="A0A2V0P6B7"/>
<feature type="compositionally biased region" description="Low complexity" evidence="2">
    <location>
        <begin position="367"/>
        <end position="376"/>
    </location>
</feature>
<feature type="compositionally biased region" description="Acidic residues" evidence="2">
    <location>
        <begin position="216"/>
        <end position="240"/>
    </location>
</feature>
<dbReference type="PROSITE" id="PS51194">
    <property type="entry name" value="HELICASE_CTER"/>
    <property type="match status" value="1"/>
</dbReference>
<dbReference type="SMART" id="SM00490">
    <property type="entry name" value="HELICc"/>
    <property type="match status" value="1"/>
</dbReference>
<dbReference type="InterPro" id="IPR050496">
    <property type="entry name" value="SNF2_RAD54_helicase_repair"/>
</dbReference>
<name>A0A2V0P6B7_9CHLO</name>
<feature type="region of interest" description="Disordered" evidence="2">
    <location>
        <begin position="148"/>
        <end position="190"/>
    </location>
</feature>
<feature type="compositionally biased region" description="Gly residues" evidence="2">
    <location>
        <begin position="390"/>
        <end position="411"/>
    </location>
</feature>
<reference evidence="4 5" key="1">
    <citation type="journal article" date="2018" name="Sci. Rep.">
        <title>Raphidocelis subcapitata (=Pseudokirchneriella subcapitata) provides an insight into genome evolution and environmental adaptations in the Sphaeropleales.</title>
        <authorList>
            <person name="Suzuki S."/>
            <person name="Yamaguchi H."/>
            <person name="Nakajima N."/>
            <person name="Kawachi M."/>
        </authorList>
    </citation>
    <scope>NUCLEOTIDE SEQUENCE [LARGE SCALE GENOMIC DNA]</scope>
    <source>
        <strain evidence="4 5">NIES-35</strain>
    </source>
</reference>
<dbReference type="InterPro" id="IPR001650">
    <property type="entry name" value="Helicase_C-like"/>
</dbReference>
<feature type="compositionally biased region" description="Low complexity" evidence="2">
    <location>
        <begin position="241"/>
        <end position="251"/>
    </location>
</feature>
<dbReference type="CDD" id="cd18793">
    <property type="entry name" value="SF2_C_SNF"/>
    <property type="match status" value="1"/>
</dbReference>
<feature type="compositionally biased region" description="Gly residues" evidence="2">
    <location>
        <begin position="357"/>
        <end position="366"/>
    </location>
</feature>
<sequence length="557" mass="57014">MDGSVTGKRRQDAVDEFNTRPSVFLFLLSTGAGGVGLNLTAANRVVIFDPSWDPSQDLQAQDRAYRLGQRRDVHVYRLLATGTVEEHVYRRQIYKQQQTNQVVYGAEEKRHFDGVKGVRNGELFGIVNLLRYTPGFVGTARIAAQTAARLGSSGEQQQDVEGRGGDGGEGGGVGGGGGGGGGSGSGRGARAPAAYEIVTLDRPLSQILAEQKKEEGSEESEEEEEEEEEEETEAGGEGDDPAAAPRPQRSQQRPRRRLRGGGRGGGPEGGEAVGDDLDALLGDDLDEAFAAGAAGGARGGARGRGRGRRVVGDDDGDEGAGAGGAGREEEGEDAGGAGGGGSGADPEFHTLLMDFSDGGGGEGDGGVAAAAAAAPAAGGGGDDGEFSSSDGGGGSGDGDNSGGGGAGGGGFGRATLEMMDYLQGEGTIMHLQRHDELIGHDPREARITAEAEARVAGIPTQQLELLAGARTGPRPHRKKGSRRHQAAPPVLEAPGGAMAAAGLFCGYSASRPPPLEVLPSVCRGLFELAARHGVPPREMAERLLAMSPGELRAARRV</sequence>
<dbReference type="Proteomes" id="UP000247498">
    <property type="component" value="Unassembled WGS sequence"/>
</dbReference>
<protein>
    <recommendedName>
        <fullName evidence="3">Helicase C-terminal domain-containing protein</fullName>
    </recommendedName>
</protein>
<evidence type="ECO:0000256" key="1">
    <source>
        <dbReference type="ARBA" id="ARBA00022801"/>
    </source>
</evidence>
<dbReference type="PANTHER" id="PTHR45629">
    <property type="entry name" value="SNF2/RAD54 FAMILY MEMBER"/>
    <property type="match status" value="1"/>
</dbReference>
<dbReference type="STRING" id="307507.A0A2V0P6B7"/>
<accession>A0A2V0P6B7</accession>
<keyword evidence="1" id="KW-0378">Hydrolase</keyword>
<evidence type="ECO:0000256" key="2">
    <source>
        <dbReference type="SAM" id="MobiDB-lite"/>
    </source>
</evidence>
<comment type="caution">
    <text evidence="4">The sequence shown here is derived from an EMBL/GenBank/DDBJ whole genome shotgun (WGS) entry which is preliminary data.</text>
</comment>
<feature type="compositionally biased region" description="Gly residues" evidence="2">
    <location>
        <begin position="334"/>
        <end position="343"/>
    </location>
</feature>
<gene>
    <name evidence="4" type="ORF">Rsub_05096</name>
</gene>
<feature type="compositionally biased region" description="Gly residues" evidence="2">
    <location>
        <begin position="261"/>
        <end position="272"/>
    </location>
</feature>
<organism evidence="4 5">
    <name type="scientific">Raphidocelis subcapitata</name>
    <dbReference type="NCBI Taxonomy" id="307507"/>
    <lineage>
        <taxon>Eukaryota</taxon>
        <taxon>Viridiplantae</taxon>
        <taxon>Chlorophyta</taxon>
        <taxon>core chlorophytes</taxon>
        <taxon>Chlorophyceae</taxon>
        <taxon>CS clade</taxon>
        <taxon>Sphaeropleales</taxon>
        <taxon>Selenastraceae</taxon>
        <taxon>Raphidocelis</taxon>
    </lineage>
</organism>
<proteinExistence type="predicted"/>
<dbReference type="Gene3D" id="3.40.50.300">
    <property type="entry name" value="P-loop containing nucleotide triphosphate hydrolases"/>
    <property type="match status" value="1"/>
</dbReference>
<evidence type="ECO:0000259" key="3">
    <source>
        <dbReference type="PROSITE" id="PS51194"/>
    </source>
</evidence>
<dbReference type="Pfam" id="PF00271">
    <property type="entry name" value="Helicase_C"/>
    <property type="match status" value="1"/>
</dbReference>
<feature type="region of interest" description="Disordered" evidence="2">
    <location>
        <begin position="210"/>
        <end position="279"/>
    </location>
</feature>
<dbReference type="InterPro" id="IPR049730">
    <property type="entry name" value="SNF2/RAD54-like_C"/>
</dbReference>
<evidence type="ECO:0000313" key="5">
    <source>
        <dbReference type="Proteomes" id="UP000247498"/>
    </source>
</evidence>
<evidence type="ECO:0000313" key="4">
    <source>
        <dbReference type="EMBL" id="GBF92727.1"/>
    </source>
</evidence>
<dbReference type="GO" id="GO:0016787">
    <property type="term" value="F:hydrolase activity"/>
    <property type="evidence" value="ECO:0007669"/>
    <property type="project" value="UniProtKB-KW"/>
</dbReference>
<feature type="domain" description="Helicase C-terminal" evidence="3">
    <location>
        <begin position="1"/>
        <end position="116"/>
    </location>
</feature>
<dbReference type="EMBL" id="BDRX01000034">
    <property type="protein sequence ID" value="GBF92727.1"/>
    <property type="molecule type" value="Genomic_DNA"/>
</dbReference>
<feature type="compositionally biased region" description="Gly residues" evidence="2">
    <location>
        <begin position="167"/>
        <end position="187"/>
    </location>
</feature>
<dbReference type="AlphaFoldDB" id="A0A2V0P6B7"/>
<keyword evidence="5" id="KW-1185">Reference proteome</keyword>
<dbReference type="InterPro" id="IPR027417">
    <property type="entry name" value="P-loop_NTPase"/>
</dbReference>
<dbReference type="OrthoDB" id="543318at2759"/>
<feature type="region of interest" description="Disordered" evidence="2">
    <location>
        <begin position="293"/>
        <end position="411"/>
    </location>
</feature>